<comment type="subcellular location">
    <subcellularLocation>
        <location evidence="1">Membrane</location>
        <topology evidence="1">Multi-pass membrane protein</topology>
    </subcellularLocation>
</comment>
<feature type="transmembrane region" description="Helical" evidence="6">
    <location>
        <begin position="290"/>
        <end position="313"/>
    </location>
</feature>
<comment type="caution">
    <text evidence="8">The sequence shown here is derived from an EMBL/GenBank/DDBJ whole genome shotgun (WGS) entry which is preliminary data.</text>
</comment>
<evidence type="ECO:0000313" key="8">
    <source>
        <dbReference type="EMBL" id="KAL3822911.1"/>
    </source>
</evidence>
<sequence>MTVLTAGIGRRGGGKQSSSSSSFPSLARQVIVARRRRRLRRRIAPPSSSSSSSSRAAVDRLGARRVPKLTTDVDCVDDFPSSSIIDDDDDDYDDEPCPAGANVVASCDVIVEGDRVVIDPTAGGGSGGGTQGRLSASLNLGKCICGAGSFALPYVFLKEGILGGTLAMALCGYLASRTMISINESRMSVATSGEGTISTPPPSSYVELADIALGELAARAVFALTLAASLGVCSTYVAFVSQTLASLSTDVNSDNVVRMLAPDIDERTWGMIASAFVLPLSYIRNYGAFAFTSALGVFAVLGGMITTISYGVLVDPGEGIAGAILAASHSRMWPISFKDAFGGSFGTIAYLFCVNFLTFPIINSMKDPGTDYDDAVSMAVAVIWIINVVFAVLCLGFYGDETQDLILRNLGNGPYLSALKLLLCVDLLFTFPVVFSSGRQILENALTPNVHPKSAARDGLQLPAVLSRAAITAGAVAVCFSLSQLGGFGVVVNLVGGVAQGSLAFILPPAISIALSRRRRKDTGFDVDEIPECVRGDHIAEAGGEDSAGGYTVQSFGAANGTMKK</sequence>
<evidence type="ECO:0000313" key="9">
    <source>
        <dbReference type="Proteomes" id="UP001530377"/>
    </source>
</evidence>
<dbReference type="EMBL" id="JALLPB020000051">
    <property type="protein sequence ID" value="KAL3822911.1"/>
    <property type="molecule type" value="Genomic_DNA"/>
</dbReference>
<dbReference type="Pfam" id="PF01490">
    <property type="entry name" value="Aa_trans"/>
    <property type="match status" value="1"/>
</dbReference>
<gene>
    <name evidence="8" type="ORF">ACHAXA_010694</name>
</gene>
<keyword evidence="3 6" id="KW-1133">Transmembrane helix</keyword>
<feature type="compositionally biased region" description="Low complexity" evidence="5">
    <location>
        <begin position="17"/>
        <end position="32"/>
    </location>
</feature>
<accession>A0ABD3SET1</accession>
<protein>
    <recommendedName>
        <fullName evidence="7">Amino acid transporter transmembrane domain-containing protein</fullName>
    </recommendedName>
</protein>
<evidence type="ECO:0000256" key="1">
    <source>
        <dbReference type="ARBA" id="ARBA00004141"/>
    </source>
</evidence>
<organism evidence="8 9">
    <name type="scientific">Cyclostephanos tholiformis</name>
    <dbReference type="NCBI Taxonomy" id="382380"/>
    <lineage>
        <taxon>Eukaryota</taxon>
        <taxon>Sar</taxon>
        <taxon>Stramenopiles</taxon>
        <taxon>Ochrophyta</taxon>
        <taxon>Bacillariophyta</taxon>
        <taxon>Coscinodiscophyceae</taxon>
        <taxon>Thalassiosirophycidae</taxon>
        <taxon>Stephanodiscales</taxon>
        <taxon>Stephanodiscaceae</taxon>
        <taxon>Cyclostephanos</taxon>
    </lineage>
</organism>
<dbReference type="InterPro" id="IPR013057">
    <property type="entry name" value="AA_transpt_TM"/>
</dbReference>
<keyword evidence="9" id="KW-1185">Reference proteome</keyword>
<feature type="transmembrane region" description="Helical" evidence="6">
    <location>
        <begin position="375"/>
        <end position="398"/>
    </location>
</feature>
<reference evidence="8 9" key="1">
    <citation type="submission" date="2024-10" db="EMBL/GenBank/DDBJ databases">
        <title>Updated reference genomes for cyclostephanoid diatoms.</title>
        <authorList>
            <person name="Roberts W.R."/>
            <person name="Alverson A.J."/>
        </authorList>
    </citation>
    <scope>NUCLEOTIDE SEQUENCE [LARGE SCALE GENOMIC DNA]</scope>
    <source>
        <strain evidence="8 9">AJA228-03</strain>
    </source>
</reference>
<evidence type="ECO:0000256" key="3">
    <source>
        <dbReference type="ARBA" id="ARBA00022989"/>
    </source>
</evidence>
<feature type="compositionally biased region" description="Basic residues" evidence="5">
    <location>
        <begin position="33"/>
        <end position="43"/>
    </location>
</feature>
<evidence type="ECO:0000256" key="2">
    <source>
        <dbReference type="ARBA" id="ARBA00022692"/>
    </source>
</evidence>
<name>A0ABD3SET1_9STRA</name>
<dbReference type="PANTHER" id="PTHR22950:SF349">
    <property type="entry name" value="AMINO ACID TRANSPORTER TRANSMEMBRANE DOMAIN-CONTAINING PROTEIN"/>
    <property type="match status" value="1"/>
</dbReference>
<keyword evidence="4 6" id="KW-0472">Membrane</keyword>
<dbReference type="PANTHER" id="PTHR22950">
    <property type="entry name" value="AMINO ACID TRANSPORTER"/>
    <property type="match status" value="1"/>
</dbReference>
<dbReference type="Proteomes" id="UP001530377">
    <property type="component" value="Unassembled WGS sequence"/>
</dbReference>
<evidence type="ECO:0000256" key="4">
    <source>
        <dbReference type="ARBA" id="ARBA00023136"/>
    </source>
</evidence>
<dbReference type="AlphaFoldDB" id="A0ABD3SET1"/>
<feature type="transmembrane region" description="Helical" evidence="6">
    <location>
        <begin position="221"/>
        <end position="247"/>
    </location>
</feature>
<feature type="transmembrane region" description="Helical" evidence="6">
    <location>
        <begin position="418"/>
        <end position="435"/>
    </location>
</feature>
<dbReference type="GO" id="GO:0016020">
    <property type="term" value="C:membrane"/>
    <property type="evidence" value="ECO:0007669"/>
    <property type="project" value="UniProtKB-SubCell"/>
</dbReference>
<feature type="compositionally biased region" description="Low complexity" evidence="5">
    <location>
        <begin position="44"/>
        <end position="56"/>
    </location>
</feature>
<evidence type="ECO:0000256" key="5">
    <source>
        <dbReference type="SAM" id="MobiDB-lite"/>
    </source>
</evidence>
<feature type="transmembrane region" description="Helical" evidence="6">
    <location>
        <begin position="340"/>
        <end position="363"/>
    </location>
</feature>
<keyword evidence="2 6" id="KW-0812">Transmembrane</keyword>
<feature type="transmembrane region" description="Helical" evidence="6">
    <location>
        <begin position="491"/>
        <end position="515"/>
    </location>
</feature>
<feature type="region of interest" description="Disordered" evidence="5">
    <location>
        <begin position="1"/>
        <end position="59"/>
    </location>
</feature>
<evidence type="ECO:0000259" key="7">
    <source>
        <dbReference type="Pfam" id="PF01490"/>
    </source>
</evidence>
<proteinExistence type="predicted"/>
<evidence type="ECO:0000256" key="6">
    <source>
        <dbReference type="SAM" id="Phobius"/>
    </source>
</evidence>
<feature type="transmembrane region" description="Helical" evidence="6">
    <location>
        <begin position="465"/>
        <end position="485"/>
    </location>
</feature>
<feature type="domain" description="Amino acid transporter transmembrane" evidence="7">
    <location>
        <begin position="133"/>
        <end position="521"/>
    </location>
</feature>